<dbReference type="RefSeq" id="WP_170254242.1">
    <property type="nucleotide sequence ID" value="NZ_BKAE01000006.1"/>
</dbReference>
<proteinExistence type="inferred from homology"/>
<evidence type="ECO:0000256" key="3">
    <source>
        <dbReference type="ARBA" id="ARBA00022741"/>
    </source>
</evidence>
<evidence type="ECO:0000256" key="1">
    <source>
        <dbReference type="ARBA" id="ARBA00005417"/>
    </source>
</evidence>
<reference evidence="6 7" key="1">
    <citation type="submission" date="2016-10" db="EMBL/GenBank/DDBJ databases">
        <authorList>
            <person name="de Groot N.N."/>
        </authorList>
    </citation>
    <scope>NUCLEOTIDE SEQUENCE [LARGE SCALE GENOMIC DNA]</scope>
    <source>
        <strain evidence="6 7">CGMCC 1.11147</strain>
    </source>
</reference>
<dbReference type="PROSITE" id="PS50893">
    <property type="entry name" value="ABC_TRANSPORTER_2"/>
    <property type="match status" value="1"/>
</dbReference>
<dbReference type="Gene3D" id="3.40.50.300">
    <property type="entry name" value="P-loop containing nucleotide triphosphate hydrolases"/>
    <property type="match status" value="1"/>
</dbReference>
<dbReference type="InterPro" id="IPR027417">
    <property type="entry name" value="P-loop_NTPase"/>
</dbReference>
<dbReference type="InterPro" id="IPR003439">
    <property type="entry name" value="ABC_transporter-like_ATP-bd"/>
</dbReference>
<evidence type="ECO:0000313" key="6">
    <source>
        <dbReference type="EMBL" id="SDN54917.1"/>
    </source>
</evidence>
<dbReference type="GO" id="GO:0005524">
    <property type="term" value="F:ATP binding"/>
    <property type="evidence" value="ECO:0007669"/>
    <property type="project" value="UniProtKB-KW"/>
</dbReference>
<keyword evidence="7" id="KW-1185">Reference proteome</keyword>
<keyword evidence="4" id="KW-0067">ATP-binding</keyword>
<evidence type="ECO:0000313" key="7">
    <source>
        <dbReference type="Proteomes" id="UP000199004"/>
    </source>
</evidence>
<dbReference type="SUPFAM" id="SSF52540">
    <property type="entry name" value="P-loop containing nucleoside triphosphate hydrolases"/>
    <property type="match status" value="1"/>
</dbReference>
<accession>A0A1H0CAN7</accession>
<dbReference type="Proteomes" id="UP000199004">
    <property type="component" value="Unassembled WGS sequence"/>
</dbReference>
<keyword evidence="2" id="KW-0813">Transport</keyword>
<gene>
    <name evidence="6" type="ORF">SAMN05192576_2369</name>
</gene>
<evidence type="ECO:0000256" key="4">
    <source>
        <dbReference type="ARBA" id="ARBA00022840"/>
    </source>
</evidence>
<evidence type="ECO:0000259" key="5">
    <source>
        <dbReference type="PROSITE" id="PS50893"/>
    </source>
</evidence>
<dbReference type="STRING" id="1005944.SAMN05192576_2369"/>
<dbReference type="PANTHER" id="PTHR43335:SF2">
    <property type="entry name" value="ABC TRANSPORTER, ATP-BINDING PROTEIN"/>
    <property type="match status" value="1"/>
</dbReference>
<feature type="domain" description="ABC transporter" evidence="5">
    <location>
        <begin position="8"/>
        <end position="239"/>
    </location>
</feature>
<organism evidence="6 7">
    <name type="scientific">Nocardioides szechwanensis</name>
    <dbReference type="NCBI Taxonomy" id="1005944"/>
    <lineage>
        <taxon>Bacteria</taxon>
        <taxon>Bacillati</taxon>
        <taxon>Actinomycetota</taxon>
        <taxon>Actinomycetes</taxon>
        <taxon>Propionibacteriales</taxon>
        <taxon>Nocardioidaceae</taxon>
        <taxon>Nocardioides</taxon>
    </lineage>
</organism>
<dbReference type="InterPro" id="IPR017871">
    <property type="entry name" value="ABC_transporter-like_CS"/>
</dbReference>
<comment type="similarity">
    <text evidence="1">Belongs to the ABC transporter superfamily.</text>
</comment>
<dbReference type="SMART" id="SM00382">
    <property type="entry name" value="AAA"/>
    <property type="match status" value="1"/>
</dbReference>
<dbReference type="PROSITE" id="PS00211">
    <property type="entry name" value="ABC_TRANSPORTER_1"/>
    <property type="match status" value="1"/>
</dbReference>
<dbReference type="InterPro" id="IPR003593">
    <property type="entry name" value="AAA+_ATPase"/>
</dbReference>
<name>A0A1H0CAN7_9ACTN</name>
<sequence>MTEVAPGLRVSELRCHYPPASAAVVDIGELTLGPGATGLVGVNGAGKTTLLLTLAGARRPQHGTVTLDGVDLYGRDRREIVTRIGFMPQELDLPRELRVADAVSYVSWLRGVPGRVAATREPELLELVGLQDRRTDRLGRLSGGMRRRLVLATALVTAPGVLLLDEPTTGLDPEQRANLRALLMDLPGATVTVLSSHVMEDVEQMTTRIAVLDEGRVLHHGGTAAFVEERGGPHRSAELAFLTTLSGARS</sequence>
<protein>
    <submittedName>
        <fullName evidence="6">ABC-type multidrug transport system, ATPase component</fullName>
    </submittedName>
</protein>
<dbReference type="Pfam" id="PF00005">
    <property type="entry name" value="ABC_tran"/>
    <property type="match status" value="1"/>
</dbReference>
<dbReference type="EMBL" id="FNIC01000003">
    <property type="protein sequence ID" value="SDN54917.1"/>
    <property type="molecule type" value="Genomic_DNA"/>
</dbReference>
<evidence type="ECO:0000256" key="2">
    <source>
        <dbReference type="ARBA" id="ARBA00022448"/>
    </source>
</evidence>
<dbReference type="GO" id="GO:0016887">
    <property type="term" value="F:ATP hydrolysis activity"/>
    <property type="evidence" value="ECO:0007669"/>
    <property type="project" value="InterPro"/>
</dbReference>
<dbReference type="PANTHER" id="PTHR43335">
    <property type="entry name" value="ABC TRANSPORTER, ATP-BINDING PROTEIN"/>
    <property type="match status" value="1"/>
</dbReference>
<dbReference type="AlphaFoldDB" id="A0A1H0CAN7"/>
<keyword evidence="3" id="KW-0547">Nucleotide-binding</keyword>